<evidence type="ECO:0000313" key="2">
    <source>
        <dbReference type="EMBL" id="AUG98733.1"/>
    </source>
</evidence>
<dbReference type="GO" id="GO:0046872">
    <property type="term" value="F:metal ion binding"/>
    <property type="evidence" value="ECO:0007669"/>
    <property type="project" value="UniProtKB-KW"/>
</dbReference>
<evidence type="ECO:0000313" key="4">
    <source>
        <dbReference type="Proteomes" id="UP000017700"/>
    </source>
</evidence>
<dbReference type="PANTHER" id="PTHR43611:SF3">
    <property type="entry name" value="FLAVIN MONONUCLEOTIDE HYDROLASE 1, CHLOROPLATIC"/>
    <property type="match status" value="1"/>
</dbReference>
<dbReference type="RefSeq" id="WP_021013798.1">
    <property type="nucleotide sequence ID" value="NZ_CP025084.1"/>
</dbReference>
<dbReference type="InterPro" id="IPR023214">
    <property type="entry name" value="HAD_sf"/>
</dbReference>
<dbReference type="Proteomes" id="UP000017700">
    <property type="component" value="Chromosome"/>
</dbReference>
<dbReference type="EMBL" id="CP025085">
    <property type="protein sequence ID" value="AUG98733.1"/>
    <property type="molecule type" value="Genomic_DNA"/>
</dbReference>
<gene>
    <name evidence="2" type="ORF">CWC46_02165</name>
    <name evidence="3" type="ORF">Ser39006_002165</name>
</gene>
<dbReference type="InterPro" id="IPR023198">
    <property type="entry name" value="PGP-like_dom2"/>
</dbReference>
<dbReference type="PANTHER" id="PTHR43611">
    <property type="entry name" value="ALPHA-D-GLUCOSE 1-PHOSPHATE PHOSPHATASE"/>
    <property type="match status" value="1"/>
</dbReference>
<dbReference type="NCBIfam" id="TIGR01509">
    <property type="entry name" value="HAD-SF-IA-v3"/>
    <property type="match status" value="1"/>
</dbReference>
<proteinExistence type="predicted"/>
<keyword evidence="1" id="KW-0479">Metal-binding</keyword>
<reference evidence="2 5" key="3">
    <citation type="submission" date="2017-11" db="EMBL/GenBank/DDBJ databases">
        <title>Complete genome sequence of Serratia sp. ATCC 39006 LacA.</title>
        <authorList>
            <person name="Hampton H.G."/>
            <person name="Jackson S.A."/>
            <person name="Jauregui R."/>
            <person name="Poulter G.T.M."/>
            <person name="Salmond G.P.C."/>
            <person name="Fineran P.C."/>
        </authorList>
    </citation>
    <scope>NUCLEOTIDE SEQUENCE [LARGE SCALE GENOMIC DNA]</scope>
    <source>
        <strain evidence="2 5">ATCC 39006</strain>
    </source>
</reference>
<evidence type="ECO:0000256" key="1">
    <source>
        <dbReference type="ARBA" id="ARBA00022723"/>
    </source>
</evidence>
<evidence type="ECO:0000313" key="3">
    <source>
        <dbReference type="EMBL" id="AUH03048.1"/>
    </source>
</evidence>
<dbReference type="Gene3D" id="3.40.50.1000">
    <property type="entry name" value="HAD superfamily/HAD-like"/>
    <property type="match status" value="1"/>
</dbReference>
<dbReference type="KEGG" id="serq:CWC46_02165"/>
<dbReference type="SFLD" id="SFLDS00003">
    <property type="entry name" value="Haloacid_Dehalogenase"/>
    <property type="match status" value="1"/>
</dbReference>
<dbReference type="AlphaFoldDB" id="A0A2I5TER2"/>
<dbReference type="CDD" id="cd02603">
    <property type="entry name" value="HAD_sEH-N_like"/>
    <property type="match status" value="1"/>
</dbReference>
<dbReference type="Gene3D" id="1.10.150.240">
    <property type="entry name" value="Putative phosphatase, domain 2"/>
    <property type="match status" value="1"/>
</dbReference>
<organism evidence="3 4">
    <name type="scientific">Serratia sp. (strain ATCC 39006)</name>
    <name type="common">Prodigiosinella confusarubida</name>
    <dbReference type="NCBI Taxonomy" id="104623"/>
    <lineage>
        <taxon>Bacteria</taxon>
        <taxon>Pseudomonadati</taxon>
        <taxon>Pseudomonadota</taxon>
        <taxon>Gammaproteobacteria</taxon>
        <taxon>Enterobacterales</taxon>
        <taxon>Pectobacteriaceae</taxon>
        <taxon>Prodigiosinella</taxon>
    </lineage>
</organism>
<reference evidence="3" key="2">
    <citation type="submission" date="2013-09" db="EMBL/GenBank/DDBJ databases">
        <authorList>
            <person name="Wang G."/>
            <person name="Yang Y."/>
            <person name="Su Y."/>
        </authorList>
    </citation>
    <scope>NUCLEOTIDE SEQUENCE</scope>
    <source>
        <strain evidence="3">ATCC 39006</strain>
    </source>
</reference>
<dbReference type="Pfam" id="PF00702">
    <property type="entry name" value="Hydrolase"/>
    <property type="match status" value="1"/>
</dbReference>
<dbReference type="PRINTS" id="PR00413">
    <property type="entry name" value="HADHALOGNASE"/>
</dbReference>
<dbReference type="SFLD" id="SFLDG01129">
    <property type="entry name" value="C1.5:_HAD__Beta-PGM__Phosphata"/>
    <property type="match status" value="1"/>
</dbReference>
<keyword evidence="4" id="KW-1185">Reference proteome</keyword>
<dbReference type="InterPro" id="IPR036412">
    <property type="entry name" value="HAD-like_sf"/>
</dbReference>
<sequence length="203" mass="23510">MLYIFDLGNVIIDIDFNRVFGVWSHLGNVPLAMLRERFVMGDTFERHERGEISDEEFASRVCHEVGISLSFEQFSTGWQAIFVSLRAEVLEIMQRLRQEGHRVVILSNTNRLHCDFWPTQYPQIQQAVDHLYLSQEIGFRKPEADIYHHVLRQEAVTADNAIFFDDNIANVTAASELGIQSILVSDRKVIPDFFAQKYNVFSK</sequence>
<dbReference type="EMBL" id="CP025084">
    <property type="protein sequence ID" value="AUH03048.1"/>
    <property type="molecule type" value="Genomic_DNA"/>
</dbReference>
<dbReference type="InterPro" id="IPR006439">
    <property type="entry name" value="HAD-SF_hydro_IA"/>
</dbReference>
<dbReference type="STRING" id="104623.Ser39006_00523"/>
<dbReference type="OrthoDB" id="9797415at2"/>
<accession>A0A2I5TER2</accession>
<reference evidence="3 4" key="1">
    <citation type="journal article" date="2013" name="Genome Announc.">
        <title>Draft genome sequence of Serratia sp. strain ATCC 39006, a model bacterium for analysis of the biosynthesis and regulation of prodigiosin, a carbapenem, and gas vesicles.</title>
        <authorList>
            <person name="Fineran P.C."/>
            <person name="Iglesias Cans M.C."/>
            <person name="Ramsay J.P."/>
            <person name="Wilf N.M."/>
            <person name="Cossyleon D."/>
            <person name="McNeil M.B."/>
            <person name="Williamson N.R."/>
            <person name="Monson R.E."/>
            <person name="Becher S.A."/>
            <person name="Stanton J.A."/>
            <person name="Brugger K."/>
            <person name="Brown S.D."/>
            <person name="Salmond G.P."/>
        </authorList>
    </citation>
    <scope>NUCLEOTIDE SEQUENCE [LARGE SCALE GENOMIC DNA]</scope>
    <source>
        <strain evidence="3">ATCC 39006</strain>
        <strain evidence="4">ATCC 39006 / SC 11482</strain>
    </source>
</reference>
<reference evidence="3" key="4">
    <citation type="submission" date="2017-11" db="EMBL/GenBank/DDBJ databases">
        <title>Complete genome sequence of Serratia sp. ATCC 39006.</title>
        <authorList>
            <person name="Hampton H.G."/>
            <person name="Jackson S.A."/>
            <person name="Jauregui R."/>
            <person name="Poulter G.T.M."/>
            <person name="Salmond G.P.C."/>
            <person name="Fineran P.C."/>
        </authorList>
    </citation>
    <scope>NUCLEOTIDE SEQUENCE</scope>
    <source>
        <strain evidence="3">ATCC 39006</strain>
    </source>
</reference>
<name>A0A2I5TER2_SERS3</name>
<dbReference type="NCBIfam" id="NF006991">
    <property type="entry name" value="PRK09456.1"/>
    <property type="match status" value="1"/>
</dbReference>
<dbReference type="KEGG" id="sera:Ser39006_002165"/>
<dbReference type="Proteomes" id="UP000233778">
    <property type="component" value="Chromosome"/>
</dbReference>
<dbReference type="SUPFAM" id="SSF56784">
    <property type="entry name" value="HAD-like"/>
    <property type="match status" value="1"/>
</dbReference>
<protein>
    <submittedName>
        <fullName evidence="3">Glucose-1-phosphatase</fullName>
    </submittedName>
</protein>
<evidence type="ECO:0000313" key="5">
    <source>
        <dbReference type="Proteomes" id="UP000233778"/>
    </source>
</evidence>